<organism evidence="1 2">
    <name type="scientific">Echinicola arenosa</name>
    <dbReference type="NCBI Taxonomy" id="2774144"/>
    <lineage>
        <taxon>Bacteria</taxon>
        <taxon>Pseudomonadati</taxon>
        <taxon>Bacteroidota</taxon>
        <taxon>Cytophagia</taxon>
        <taxon>Cytophagales</taxon>
        <taxon>Cyclobacteriaceae</taxon>
        <taxon>Echinicola</taxon>
    </lineage>
</organism>
<gene>
    <name evidence="1" type="ORF">IFO69_20210</name>
</gene>
<protein>
    <submittedName>
        <fullName evidence="1">Uncharacterized protein</fullName>
    </submittedName>
</protein>
<keyword evidence="2" id="KW-1185">Reference proteome</keyword>
<sequence>MAKEKKLSIKHFYGEDLKKIKKNPINLSPLYVQITYNRKPVKLKSFSWTASENLIRIEESSGVKLGIAVKSAILNNNISYDGHIKRDLWIINESKTLHDKFYSTEFDISFFSSEVFHKVITPCHEFVYQDIKDQLLDYFSKQGSSTSTVFVESLPPKAVYLFLSTMRENSSELFNDIIKHKDLDLLYSLSTSFEFHSSFNDNFLFLFDIYNEQKINSLFPLSPKSDKKNKRDKVFKMFEGKIEAIFQNK</sequence>
<evidence type="ECO:0000313" key="1">
    <source>
        <dbReference type="EMBL" id="MBD8491089.1"/>
    </source>
</evidence>
<reference evidence="1 2" key="1">
    <citation type="submission" date="2020-09" db="EMBL/GenBank/DDBJ databases">
        <title>Echinicola sp. CAU 1574 isolated from sand of Sido Beach.</title>
        <authorList>
            <person name="Kim W."/>
        </authorList>
    </citation>
    <scope>NUCLEOTIDE SEQUENCE [LARGE SCALE GENOMIC DNA]</scope>
    <source>
        <strain evidence="1 2">CAU 1574</strain>
    </source>
</reference>
<evidence type="ECO:0000313" key="2">
    <source>
        <dbReference type="Proteomes" id="UP000647133"/>
    </source>
</evidence>
<proteinExistence type="predicted"/>
<dbReference type="EMBL" id="JACYTQ010000010">
    <property type="protein sequence ID" value="MBD8491089.1"/>
    <property type="molecule type" value="Genomic_DNA"/>
</dbReference>
<comment type="caution">
    <text evidence="1">The sequence shown here is derived from an EMBL/GenBank/DDBJ whole genome shotgun (WGS) entry which is preliminary data.</text>
</comment>
<dbReference type="Proteomes" id="UP000647133">
    <property type="component" value="Unassembled WGS sequence"/>
</dbReference>
<dbReference type="RefSeq" id="WP_192011965.1">
    <property type="nucleotide sequence ID" value="NZ_JACYTQ010000010.1"/>
</dbReference>
<name>A0ABR9AU20_9BACT</name>
<accession>A0ABR9AU20</accession>